<feature type="region of interest" description="Disordered" evidence="12">
    <location>
        <begin position="120"/>
        <end position="153"/>
    </location>
</feature>
<keyword evidence="5 13" id="KW-1133">Transmembrane helix</keyword>
<feature type="transmembrane region" description="Helical" evidence="13">
    <location>
        <begin position="571"/>
        <end position="591"/>
    </location>
</feature>
<organism evidence="16">
    <name type="scientific">Blastobotrys adeninivorans</name>
    <name type="common">Yeast</name>
    <name type="synonym">Arxula adeninivorans</name>
    <dbReference type="NCBI Taxonomy" id="409370"/>
    <lineage>
        <taxon>Eukaryota</taxon>
        <taxon>Fungi</taxon>
        <taxon>Dikarya</taxon>
        <taxon>Ascomycota</taxon>
        <taxon>Saccharomycotina</taxon>
        <taxon>Dipodascomycetes</taxon>
        <taxon>Dipodascales</taxon>
        <taxon>Trichomonascaceae</taxon>
        <taxon>Blastobotrys</taxon>
    </lineage>
</organism>
<sequence length="711" mass="79665">MRLLGTGAAILYGIASLSAYGHGLESCHHSSNKGISVLRDLVEYASCPVSSPDALRARHTLVSFDRPKPTATGDERGDKNEKVEPGQGSGHTAGGKIENGGIIGENDTLFPSFEEWKKQNMDQAREVVDDSQGGSVAPLKKESSSSPGGVAETPAELERIVVEPQADPATNGVPTTQTIIPDGKVYKDRFNFASFDCAATIMKTNADTKGASNILVENKDTYMLNKCSSENKFVIIELCQDILVDTVAIANYEFFSSMFRHIRISVSDRFPVGKAGWKELGEFEAASVRDLQFFHIKNPLIWSRYVRIDFVSHWGNEFFCPVSLVRIHGTTMMDEYRQKHEKEEQPEQPPIKDPVAQDESTKSDVAQGAHVEKDYPQPDYSIKNPAHSEDGLEDQEFCDNPYDTIKHGFNMCMPMSPLILNASYCWDVYYDNGTKQIPPPITPGSNYTVQSSSEPKTQDSIYQTIMKRLSFLESNATLSLKYIEQQSQNLRDLLLKIEKNQNVRIESFFGEFNRSVVAQLEQFQQQYNELLLETVGDMQHRKTKNEHDLSTLNSRVNMLADELVYQKKLGFIQAVILLTVLAFVIATRGIAVDSYALSMINDRGSRLLQRMGMSVPSSPVSTPRRPNFFGPDSAIIQAPVRAHSDSELHAGTLGFSEEESPSAQEDSPRTADFEKEENDDYYEASDYDDSDYDDHDYEVSYIDDYLHKSHD</sequence>
<evidence type="ECO:0000256" key="4">
    <source>
        <dbReference type="ARBA" id="ARBA00022824"/>
    </source>
</evidence>
<keyword evidence="6 13" id="KW-0472">Membrane</keyword>
<keyword evidence="3 14" id="KW-0732">Signal</keyword>
<keyword evidence="11" id="KW-0175">Coiled coil</keyword>
<keyword evidence="2 13" id="KW-0812">Transmembrane</keyword>
<evidence type="ECO:0000256" key="10">
    <source>
        <dbReference type="ARBA" id="ARBA00075366"/>
    </source>
</evidence>
<evidence type="ECO:0000256" key="2">
    <source>
        <dbReference type="ARBA" id="ARBA00022692"/>
    </source>
</evidence>
<dbReference type="GO" id="GO:0005789">
    <property type="term" value="C:endoplasmic reticulum membrane"/>
    <property type="evidence" value="ECO:0007669"/>
    <property type="project" value="UniProtKB-SubCell"/>
</dbReference>
<dbReference type="InterPro" id="IPR045120">
    <property type="entry name" value="Suco/Slp1-like"/>
</dbReference>
<feature type="region of interest" description="Disordered" evidence="12">
    <location>
        <begin position="654"/>
        <end position="696"/>
    </location>
</feature>
<evidence type="ECO:0000256" key="14">
    <source>
        <dbReference type="SAM" id="SignalP"/>
    </source>
</evidence>
<evidence type="ECO:0000259" key="15">
    <source>
        <dbReference type="PROSITE" id="PS51469"/>
    </source>
</evidence>
<feature type="compositionally biased region" description="Gly residues" evidence="12">
    <location>
        <begin position="87"/>
        <end position="103"/>
    </location>
</feature>
<evidence type="ECO:0000256" key="7">
    <source>
        <dbReference type="ARBA" id="ARBA00023180"/>
    </source>
</evidence>
<dbReference type="PANTHER" id="PTHR12953:SF0">
    <property type="entry name" value="SUN DOMAIN-CONTAINING OSSIFICATION FACTOR"/>
    <property type="match status" value="1"/>
</dbReference>
<feature type="compositionally biased region" description="Acidic residues" evidence="12">
    <location>
        <begin position="674"/>
        <end position="696"/>
    </location>
</feature>
<evidence type="ECO:0000256" key="5">
    <source>
        <dbReference type="ARBA" id="ARBA00022989"/>
    </source>
</evidence>
<evidence type="ECO:0000256" key="12">
    <source>
        <dbReference type="SAM" id="MobiDB-lite"/>
    </source>
</evidence>
<feature type="chain" id="PRO_5001592138" description="SUN-like protein 1" evidence="14">
    <location>
        <begin position="20"/>
        <end position="711"/>
    </location>
</feature>
<protein>
    <recommendedName>
        <fullName evidence="10">SUN-like protein 1</fullName>
    </recommendedName>
</protein>
<feature type="signal peptide" evidence="14">
    <location>
        <begin position="1"/>
        <end position="19"/>
    </location>
</feature>
<feature type="domain" description="SUN" evidence="15">
    <location>
        <begin position="165"/>
        <end position="332"/>
    </location>
</feature>
<comment type="subcellular location">
    <subcellularLocation>
        <location evidence="1">Endoplasmic reticulum membrane</location>
        <topology evidence="1">Single-pass type I membrane protein</topology>
    </subcellularLocation>
</comment>
<reference evidence="16" key="2">
    <citation type="submission" date="2014-06" db="EMBL/GenBank/DDBJ databases">
        <title>The complete genome of Blastobotrys (Arxula) adeninivorans LS3 - a yeast of biotechnological interest.</title>
        <authorList>
            <person name="Kunze G."/>
            <person name="Gaillardin C."/>
            <person name="Czernicka M."/>
            <person name="Durrens P."/>
            <person name="Martin T."/>
            <person name="Boer E."/>
            <person name="Gabaldon T."/>
            <person name="Cruz J."/>
            <person name="Talla E."/>
            <person name="Marck C."/>
            <person name="Goffeau A."/>
            <person name="Barbe V."/>
            <person name="Baret P."/>
            <person name="Baronian K."/>
            <person name="Beier S."/>
            <person name="Bleykasten C."/>
            <person name="Bode R."/>
            <person name="Casaregola S."/>
            <person name="Despons L."/>
            <person name="Fairhead C."/>
            <person name="Giersberg M."/>
            <person name="Gierski P."/>
            <person name="Hahnel U."/>
            <person name="Hartmann A."/>
            <person name="Jankowska D."/>
            <person name="Jubin C."/>
            <person name="Jung P."/>
            <person name="Lafontaine I."/>
            <person name="Leh-Louis V."/>
            <person name="Lemaire M."/>
            <person name="Marcet-Houben M."/>
            <person name="Mascher M."/>
            <person name="Morel G."/>
            <person name="Richard G.-F."/>
            <person name="Riechen J."/>
            <person name="Sacerdot C."/>
            <person name="Sarkar A."/>
            <person name="Savel G."/>
            <person name="Schacherer J."/>
            <person name="Sherman D."/>
            <person name="Straub M.-L."/>
            <person name="Stein N."/>
            <person name="Thierry A."/>
            <person name="Trautwein-Schult A."/>
            <person name="Westhof E."/>
            <person name="Worch S."/>
            <person name="Dujon B."/>
            <person name="Souciet J.-L."/>
            <person name="Wincker P."/>
            <person name="Scholz U."/>
            <person name="Neuveglise N."/>
        </authorList>
    </citation>
    <scope>NUCLEOTIDE SEQUENCE</scope>
    <source>
        <strain evidence="16">LS3</strain>
    </source>
</reference>
<proteinExistence type="inferred from homology"/>
<feature type="region of interest" description="Disordered" evidence="12">
    <location>
        <begin position="337"/>
        <end position="395"/>
    </location>
</feature>
<dbReference type="InterPro" id="IPR012919">
    <property type="entry name" value="SUN_dom"/>
</dbReference>
<name>A0A060TAY2_BLAAD</name>
<dbReference type="GO" id="GO:0034975">
    <property type="term" value="P:protein folding in endoplasmic reticulum"/>
    <property type="evidence" value="ECO:0007669"/>
    <property type="project" value="TreeGrafter"/>
</dbReference>
<dbReference type="PROSITE" id="PS51469">
    <property type="entry name" value="SUN"/>
    <property type="match status" value="1"/>
</dbReference>
<dbReference type="SUPFAM" id="SSF49785">
    <property type="entry name" value="Galactose-binding domain-like"/>
    <property type="match status" value="1"/>
</dbReference>
<evidence type="ECO:0000313" key="16">
    <source>
        <dbReference type="EMBL" id="CDP36052.1"/>
    </source>
</evidence>
<dbReference type="EMBL" id="HG937692">
    <property type="protein sequence ID" value="CDP36052.1"/>
    <property type="molecule type" value="Genomic_DNA"/>
</dbReference>
<gene>
    <name evidence="16" type="ORF">GNLVRS02_ARAD1B04202g</name>
</gene>
<dbReference type="FunFam" id="2.60.120.260:FF:000099">
    <property type="entry name" value="Uncharacterized protein, isoform C"/>
    <property type="match status" value="1"/>
</dbReference>
<dbReference type="InterPro" id="IPR008979">
    <property type="entry name" value="Galactose-bd-like_sf"/>
</dbReference>
<evidence type="ECO:0000256" key="13">
    <source>
        <dbReference type="SAM" id="Phobius"/>
    </source>
</evidence>
<comment type="similarity">
    <text evidence="8">Belongs to the SLP1 family.</text>
</comment>
<evidence type="ECO:0000256" key="9">
    <source>
        <dbReference type="ARBA" id="ARBA00064635"/>
    </source>
</evidence>
<feature type="compositionally biased region" description="Basic and acidic residues" evidence="12">
    <location>
        <begin position="65"/>
        <end position="84"/>
    </location>
</feature>
<evidence type="ECO:0000256" key="1">
    <source>
        <dbReference type="ARBA" id="ARBA00004115"/>
    </source>
</evidence>
<dbReference type="Pfam" id="PF07738">
    <property type="entry name" value="Sad1_UNC"/>
    <property type="match status" value="1"/>
</dbReference>
<reference evidence="16" key="1">
    <citation type="submission" date="2014-02" db="EMBL/GenBank/DDBJ databases">
        <authorList>
            <person name="Genoscope - CEA"/>
        </authorList>
    </citation>
    <scope>NUCLEOTIDE SEQUENCE</scope>
    <source>
        <strain evidence="16">LS3</strain>
    </source>
</reference>
<evidence type="ECO:0000256" key="3">
    <source>
        <dbReference type="ARBA" id="ARBA00022729"/>
    </source>
</evidence>
<keyword evidence="7" id="KW-0325">Glycoprotein</keyword>
<keyword evidence="4" id="KW-0256">Endoplasmic reticulum</keyword>
<feature type="coiled-coil region" evidence="11">
    <location>
        <begin position="480"/>
        <end position="533"/>
    </location>
</feature>
<evidence type="ECO:0000256" key="6">
    <source>
        <dbReference type="ARBA" id="ARBA00023136"/>
    </source>
</evidence>
<feature type="region of interest" description="Disordered" evidence="12">
    <location>
        <begin position="60"/>
        <end position="104"/>
    </location>
</feature>
<dbReference type="PANTHER" id="PTHR12953">
    <property type="entry name" value="MEMBRANE PROTEIN CH1 RELATED"/>
    <property type="match status" value="1"/>
</dbReference>
<comment type="subunit">
    <text evidence="9">Interacts with EMP65.</text>
</comment>
<accession>A0A060TAY2</accession>
<dbReference type="Gene3D" id="2.60.120.260">
    <property type="entry name" value="Galactose-binding domain-like"/>
    <property type="match status" value="1"/>
</dbReference>
<evidence type="ECO:0000256" key="8">
    <source>
        <dbReference type="ARBA" id="ARBA00061226"/>
    </source>
</evidence>
<dbReference type="PhylomeDB" id="A0A060TAY2"/>
<dbReference type="AlphaFoldDB" id="A0A060TAY2"/>
<evidence type="ECO:0000256" key="11">
    <source>
        <dbReference type="SAM" id="Coils"/>
    </source>
</evidence>